<comment type="caution">
    <text evidence="3">The sequence shown here is derived from an EMBL/GenBank/DDBJ whole genome shotgun (WGS) entry which is preliminary data.</text>
</comment>
<evidence type="ECO:0000259" key="1">
    <source>
        <dbReference type="PROSITE" id="PS51736"/>
    </source>
</evidence>
<sequence>MDTVAIYCRLSDEDKDKNRKLDESESIKNQKILLTRYAIEKGWSIYKIYSDDDYSGLDINRPSFNRMIQDAKEGKFNIVLCKHQSRFSRDIEIVERYLHRKFPEWGIRFVSLTDHVDTLDDTNKKSRQINSLVNEWYCEDISKSVRATFKVKREEGKFIGSFAPYGYKKDPKDKNRLIIDEDAARVIKKIFNWYLEGYGTQHIAYKLNKMDIPNPTKYKQNKGLKYKNSSQTDSYGLWNKTTIRRILRNEVYIGNMVQGKREKVNYKSKKVNSKKRKDWIVVKNTHEPIIKPETFKLVQRRLNEKIRSTVKGKPHIFAGKVRCMDCKSTMYKVKTDKYEYLRCKLYARDPRKRLCTSHSIRLDRLEDVVIKKIKEQFKKVNDDNLVHSLYNQIQFNKEVQLIQKEINNIDKQIKEKDYLIQNLYIDKVNGIISDELFLSLNNKFKYEKENLLKNKETKLKEIKNIKEYFEDLEKWREIVLKYKKVNKLTYNMVNQLINYIEVGEKDKDKREQKVKIYWRF</sequence>
<dbReference type="PANTHER" id="PTHR30461">
    <property type="entry name" value="DNA-INVERTASE FROM LAMBDOID PROPHAGE"/>
    <property type="match status" value="1"/>
</dbReference>
<dbReference type="PROSITE" id="PS51737">
    <property type="entry name" value="RECOMBINASE_DNA_BIND"/>
    <property type="match status" value="1"/>
</dbReference>
<dbReference type="AlphaFoldDB" id="A0A419T4S4"/>
<dbReference type="InterPro" id="IPR025827">
    <property type="entry name" value="Zn_ribbon_recom_dom"/>
</dbReference>
<gene>
    <name evidence="3" type="ORF">BET03_11115</name>
</gene>
<dbReference type="Pfam" id="PF13408">
    <property type="entry name" value="Zn_ribbon_recom"/>
    <property type="match status" value="1"/>
</dbReference>
<evidence type="ECO:0000259" key="2">
    <source>
        <dbReference type="PROSITE" id="PS51737"/>
    </source>
</evidence>
<feature type="domain" description="Recombinase" evidence="2">
    <location>
        <begin position="164"/>
        <end position="308"/>
    </location>
</feature>
<dbReference type="Pfam" id="PF07508">
    <property type="entry name" value="Recombinase"/>
    <property type="match status" value="1"/>
</dbReference>
<dbReference type="GO" id="GO:0003677">
    <property type="term" value="F:DNA binding"/>
    <property type="evidence" value="ECO:0007669"/>
    <property type="project" value="InterPro"/>
</dbReference>
<dbReference type="InterPro" id="IPR038109">
    <property type="entry name" value="DNA_bind_recomb_sf"/>
</dbReference>
<dbReference type="Pfam" id="PF14287">
    <property type="entry name" value="DUF4368"/>
    <property type="match status" value="1"/>
</dbReference>
<proteinExistence type="predicted"/>
<dbReference type="RefSeq" id="WP_120168529.1">
    <property type="nucleotide sequence ID" value="NZ_MCIB01000011.1"/>
</dbReference>
<accession>A0A419T4S4</accession>
<dbReference type="OrthoDB" id="9804620at2"/>
<protein>
    <submittedName>
        <fullName evidence="3">Recombinase</fullName>
    </submittedName>
</protein>
<dbReference type="PANTHER" id="PTHR30461:SF23">
    <property type="entry name" value="DNA RECOMBINASE-RELATED"/>
    <property type="match status" value="1"/>
</dbReference>
<dbReference type="Pfam" id="PF00239">
    <property type="entry name" value="Resolvase"/>
    <property type="match status" value="1"/>
</dbReference>
<dbReference type="InterPro" id="IPR025378">
    <property type="entry name" value="DUF4368"/>
</dbReference>
<dbReference type="GO" id="GO:0000150">
    <property type="term" value="F:DNA strand exchange activity"/>
    <property type="evidence" value="ECO:0007669"/>
    <property type="project" value="InterPro"/>
</dbReference>
<dbReference type="Gene3D" id="3.40.50.1390">
    <property type="entry name" value="Resolvase, N-terminal catalytic domain"/>
    <property type="match status" value="1"/>
</dbReference>
<dbReference type="PROSITE" id="PS51736">
    <property type="entry name" value="RECOMBINASES_3"/>
    <property type="match status" value="1"/>
</dbReference>
<name>A0A419T4S4_9FIRM</name>
<dbReference type="InterPro" id="IPR006119">
    <property type="entry name" value="Resolv_N"/>
</dbReference>
<feature type="domain" description="Resolvase/invertase-type recombinase catalytic" evidence="1">
    <location>
        <begin position="3"/>
        <end position="156"/>
    </location>
</feature>
<evidence type="ECO:0000313" key="4">
    <source>
        <dbReference type="Proteomes" id="UP000284177"/>
    </source>
</evidence>
<dbReference type="InterPro" id="IPR050639">
    <property type="entry name" value="SSR_resolvase"/>
</dbReference>
<keyword evidence="4" id="KW-1185">Reference proteome</keyword>
<dbReference type="SUPFAM" id="SSF53041">
    <property type="entry name" value="Resolvase-like"/>
    <property type="match status" value="1"/>
</dbReference>
<dbReference type="InterPro" id="IPR036162">
    <property type="entry name" value="Resolvase-like_N_sf"/>
</dbReference>
<dbReference type="Gene3D" id="3.90.1750.20">
    <property type="entry name" value="Putative Large Serine Recombinase, Chain B, Domain 2"/>
    <property type="match status" value="1"/>
</dbReference>
<dbReference type="SMART" id="SM00857">
    <property type="entry name" value="Resolvase"/>
    <property type="match status" value="1"/>
</dbReference>
<organism evidence="3 4">
    <name type="scientific">Thermohalobacter berrensis</name>
    <dbReference type="NCBI Taxonomy" id="99594"/>
    <lineage>
        <taxon>Bacteria</taxon>
        <taxon>Bacillati</taxon>
        <taxon>Bacillota</taxon>
        <taxon>Tissierellia</taxon>
        <taxon>Tissierellales</taxon>
        <taxon>Thermohalobacteraceae</taxon>
        <taxon>Thermohalobacter</taxon>
    </lineage>
</organism>
<dbReference type="EMBL" id="MCIB01000011">
    <property type="protein sequence ID" value="RKD32455.1"/>
    <property type="molecule type" value="Genomic_DNA"/>
</dbReference>
<dbReference type="InterPro" id="IPR011109">
    <property type="entry name" value="DNA_bind_recombinase_dom"/>
</dbReference>
<dbReference type="Proteomes" id="UP000284177">
    <property type="component" value="Unassembled WGS sequence"/>
</dbReference>
<evidence type="ECO:0000313" key="3">
    <source>
        <dbReference type="EMBL" id="RKD32455.1"/>
    </source>
</evidence>
<reference evidence="3 4" key="1">
    <citation type="submission" date="2016-08" db="EMBL/GenBank/DDBJ databases">
        <title>Novel Firmicutes and Novel Genomes.</title>
        <authorList>
            <person name="Poppleton D.I."/>
            <person name="Gribaldo S."/>
        </authorList>
    </citation>
    <scope>NUCLEOTIDE SEQUENCE [LARGE SCALE GENOMIC DNA]</scope>
    <source>
        <strain evidence="3 4">CTT3</strain>
    </source>
</reference>